<proteinExistence type="predicted"/>
<reference evidence="1 2" key="1">
    <citation type="submission" date="2013-02" db="EMBL/GenBank/DDBJ databases">
        <title>Draft genome sequence of Amycolatopsis vancoresmycina strain DSM 44592T.</title>
        <authorList>
            <person name="Kumar S."/>
            <person name="Kaur N."/>
            <person name="Kaur C."/>
            <person name="Raghava G.P.S."/>
            <person name="Mayilraj S."/>
        </authorList>
    </citation>
    <scope>NUCLEOTIDE SEQUENCE [LARGE SCALE GENOMIC DNA]</scope>
    <source>
        <strain evidence="1 2">DSM 44592</strain>
    </source>
</reference>
<keyword evidence="2" id="KW-1185">Reference proteome</keyword>
<dbReference type="AlphaFoldDB" id="R1G5Z4"/>
<comment type="caution">
    <text evidence="1">The sequence shown here is derived from an EMBL/GenBank/DDBJ whole genome shotgun (WGS) entry which is preliminary data.</text>
</comment>
<evidence type="ECO:0000313" key="2">
    <source>
        <dbReference type="Proteomes" id="UP000014139"/>
    </source>
</evidence>
<dbReference type="PATRIC" id="fig|1292037.4.peg.3645"/>
<dbReference type="OrthoDB" id="3637991at2"/>
<dbReference type="eggNOG" id="ENOG5030URX">
    <property type="taxonomic scope" value="Bacteria"/>
</dbReference>
<gene>
    <name evidence="1" type="ORF">H480_19133</name>
</gene>
<name>R1G5Z4_9PSEU</name>
<sequence>MSAARQWVEGDRQPRNDDVRQVRGVSGVVWSRSEPAGLFWFPREGGLIASWDELLRIDGPVTADRSALPLALFDLPEAS</sequence>
<dbReference type="Proteomes" id="UP000014139">
    <property type="component" value="Unassembled WGS sequence"/>
</dbReference>
<evidence type="ECO:0000313" key="1">
    <source>
        <dbReference type="EMBL" id="EOD66868.1"/>
    </source>
</evidence>
<dbReference type="RefSeq" id="WP_003087050.1">
    <property type="nucleotide sequence ID" value="NZ_AOUO01000254.1"/>
</dbReference>
<accession>R1G5Z4</accession>
<protein>
    <submittedName>
        <fullName evidence="1">Uncharacterized protein</fullName>
    </submittedName>
</protein>
<organism evidence="1 2">
    <name type="scientific">Amycolatopsis vancoresmycina DSM 44592</name>
    <dbReference type="NCBI Taxonomy" id="1292037"/>
    <lineage>
        <taxon>Bacteria</taxon>
        <taxon>Bacillati</taxon>
        <taxon>Actinomycetota</taxon>
        <taxon>Actinomycetes</taxon>
        <taxon>Pseudonocardiales</taxon>
        <taxon>Pseudonocardiaceae</taxon>
        <taxon>Amycolatopsis</taxon>
    </lineage>
</organism>
<dbReference type="EMBL" id="AOUO01000254">
    <property type="protein sequence ID" value="EOD66868.1"/>
    <property type="molecule type" value="Genomic_DNA"/>
</dbReference>